<dbReference type="GO" id="GO:0004672">
    <property type="term" value="F:protein kinase activity"/>
    <property type="evidence" value="ECO:0007669"/>
    <property type="project" value="InterPro"/>
</dbReference>
<proteinExistence type="predicted"/>
<evidence type="ECO:0000259" key="1">
    <source>
        <dbReference type="PROSITE" id="PS50011"/>
    </source>
</evidence>
<comment type="caution">
    <text evidence="2">The sequence shown here is derived from an EMBL/GenBank/DDBJ whole genome shotgun (WGS) entry which is preliminary data.</text>
</comment>
<reference evidence="2 3" key="1">
    <citation type="submission" date="2023-10" db="EMBL/GenBank/DDBJ databases">
        <title>Draft genome sequence of Xylaria bambusicola isolate GMP-LS, the root and basal stem rot pathogen of sugarcane in Indonesia.</title>
        <authorList>
            <person name="Selvaraj P."/>
            <person name="Muralishankar V."/>
            <person name="Muruganantham S."/>
            <person name="Sp S."/>
            <person name="Haryani S."/>
            <person name="Lau K.J.X."/>
            <person name="Naqvi N.I."/>
        </authorList>
    </citation>
    <scope>NUCLEOTIDE SEQUENCE [LARGE SCALE GENOMIC DNA]</scope>
    <source>
        <strain evidence="2">GMP-LS</strain>
    </source>
</reference>
<dbReference type="InterPro" id="IPR011009">
    <property type="entry name" value="Kinase-like_dom_sf"/>
</dbReference>
<dbReference type="PROSITE" id="PS50011">
    <property type="entry name" value="PROTEIN_KINASE_DOM"/>
    <property type="match status" value="1"/>
</dbReference>
<name>A0AAN7UT30_9PEZI</name>
<dbReference type="EMBL" id="JAWHQM010000018">
    <property type="protein sequence ID" value="KAK5631019.1"/>
    <property type="molecule type" value="Genomic_DNA"/>
</dbReference>
<protein>
    <recommendedName>
        <fullName evidence="1">Protein kinase domain-containing protein</fullName>
    </recommendedName>
</protein>
<dbReference type="InterPro" id="IPR000719">
    <property type="entry name" value="Prot_kinase_dom"/>
</dbReference>
<organism evidence="2 3">
    <name type="scientific">Xylaria bambusicola</name>
    <dbReference type="NCBI Taxonomy" id="326684"/>
    <lineage>
        <taxon>Eukaryota</taxon>
        <taxon>Fungi</taxon>
        <taxon>Dikarya</taxon>
        <taxon>Ascomycota</taxon>
        <taxon>Pezizomycotina</taxon>
        <taxon>Sordariomycetes</taxon>
        <taxon>Xylariomycetidae</taxon>
        <taxon>Xylariales</taxon>
        <taxon>Xylariaceae</taxon>
        <taxon>Xylaria</taxon>
    </lineage>
</organism>
<gene>
    <name evidence="2" type="ORF">RRF57_006734</name>
</gene>
<sequence length="281" mass="32195">MAPYKMLTSVVDIRFESFTQGEEILLLQACMGRTIVAAPFVRANLGWNAGDELFEEIPDQRRRWAGKHFVHFDLDLKNIFIYGTDARARDNEHRIVPGLKIGELGHSEDVKIRKTNAYYFNMRGKGRFGYYTPEQFCQDWHYISKPDGSIVDPDGPEVSEQPVAGNYGSATNVWGIGLIMWQLMTRMQPPVPPQPQPEIQLGPGMVIPTHYCPLLLTMREYDVYDLELRLVVAYCLTANPQLRPALSNLLNAARRGIDSNFIGEDDNTIREWVRRFIYNPI</sequence>
<dbReference type="Gene3D" id="1.10.510.10">
    <property type="entry name" value="Transferase(Phosphotransferase) domain 1"/>
    <property type="match status" value="1"/>
</dbReference>
<feature type="domain" description="Protein kinase" evidence="1">
    <location>
        <begin position="1"/>
        <end position="262"/>
    </location>
</feature>
<dbReference type="SUPFAM" id="SSF56112">
    <property type="entry name" value="Protein kinase-like (PK-like)"/>
    <property type="match status" value="1"/>
</dbReference>
<keyword evidence="3" id="KW-1185">Reference proteome</keyword>
<dbReference type="GO" id="GO:0005524">
    <property type="term" value="F:ATP binding"/>
    <property type="evidence" value="ECO:0007669"/>
    <property type="project" value="InterPro"/>
</dbReference>
<evidence type="ECO:0000313" key="2">
    <source>
        <dbReference type="EMBL" id="KAK5631019.1"/>
    </source>
</evidence>
<accession>A0AAN7UT30</accession>
<dbReference type="Proteomes" id="UP001305414">
    <property type="component" value="Unassembled WGS sequence"/>
</dbReference>
<dbReference type="AlphaFoldDB" id="A0AAN7UT30"/>
<evidence type="ECO:0000313" key="3">
    <source>
        <dbReference type="Proteomes" id="UP001305414"/>
    </source>
</evidence>